<dbReference type="EMBL" id="LHZF01000098">
    <property type="protein sequence ID" value="KXV20584.1"/>
    <property type="molecule type" value="Genomic_DNA"/>
</dbReference>
<accession>A0A149S1G9</accession>
<organism evidence="4 5">
    <name type="scientific">Acetobacter malorum</name>
    <dbReference type="NCBI Taxonomy" id="178901"/>
    <lineage>
        <taxon>Bacteria</taxon>
        <taxon>Pseudomonadati</taxon>
        <taxon>Pseudomonadota</taxon>
        <taxon>Alphaproteobacteria</taxon>
        <taxon>Acetobacterales</taxon>
        <taxon>Acetobacteraceae</taxon>
        <taxon>Acetobacter</taxon>
    </lineage>
</organism>
<evidence type="ECO:0000313" key="4">
    <source>
        <dbReference type="EMBL" id="KXV20584.1"/>
    </source>
</evidence>
<dbReference type="Proteomes" id="UP000075526">
    <property type="component" value="Unassembled WGS sequence"/>
</dbReference>
<dbReference type="InterPro" id="IPR010488">
    <property type="entry name" value="Zeta_toxin_domain"/>
</dbReference>
<gene>
    <name evidence="4" type="ORF">AD933_01140</name>
</gene>
<dbReference type="Gene3D" id="3.40.50.300">
    <property type="entry name" value="P-loop containing nucleotide triphosphate hydrolases"/>
    <property type="match status" value="1"/>
</dbReference>
<feature type="domain" description="Zeta toxin" evidence="3">
    <location>
        <begin position="15"/>
        <end position="107"/>
    </location>
</feature>
<keyword evidence="2" id="KW-0067">ATP-binding</keyword>
<dbReference type="GO" id="GO:0016301">
    <property type="term" value="F:kinase activity"/>
    <property type="evidence" value="ECO:0007669"/>
    <property type="project" value="InterPro"/>
</dbReference>
<sequence>MGQDPSPETSVRTLTDNKAEKPDPVLFLLHGRGGSGKTTLARYMIERAEQAGRPIIKGDLDRNNSTLAHYFKNEILQPATATDGDVEDCFQAIIGQQIETRQSAVVDFGGGDLTLRNIAFKVSLVDLCADCGIRPVLVHTLAPDRDHLTGLMALEKDGLFAPEATILALNGALIRNGQSQVRAFEDEIISHPDFKKALKRDARAVLLPILSNIHRLERDRLGFIQATKSTTLGPMDRHIVRRWLERMQEELSSVQDWLP</sequence>
<evidence type="ECO:0000256" key="2">
    <source>
        <dbReference type="ARBA" id="ARBA00022840"/>
    </source>
</evidence>
<dbReference type="InterPro" id="IPR027417">
    <property type="entry name" value="P-loop_NTPase"/>
</dbReference>
<comment type="caution">
    <text evidence="4">The sequence shown here is derived from an EMBL/GenBank/DDBJ whole genome shotgun (WGS) entry which is preliminary data.</text>
</comment>
<evidence type="ECO:0000256" key="1">
    <source>
        <dbReference type="ARBA" id="ARBA00022741"/>
    </source>
</evidence>
<evidence type="ECO:0000259" key="3">
    <source>
        <dbReference type="Pfam" id="PF06414"/>
    </source>
</evidence>
<reference evidence="4 5" key="1">
    <citation type="submission" date="2015-06" db="EMBL/GenBank/DDBJ databases">
        <title>Improved classification and identification of acetic acid bacteria using matrix-assisted laser desorption/ionization time-of-flight mass spectrometry; Gluconobacter nephelii and Gluconobacter uchimurae are later heterotypic synonyms of Gluconobacter japonicus and Gluconobacter oxydans, respectively.</title>
        <authorList>
            <person name="Li L."/>
            <person name="Cleenwerck I."/>
            <person name="De Vuyst L."/>
            <person name="Vandamme P."/>
        </authorList>
    </citation>
    <scope>NUCLEOTIDE SEQUENCE [LARGE SCALE GENOMIC DNA]</scope>
    <source>
        <strain evidence="4 5">LMG 1552</strain>
    </source>
</reference>
<dbReference type="RefSeq" id="WP_061507321.1">
    <property type="nucleotide sequence ID" value="NZ_LHZF01000098.1"/>
</dbReference>
<dbReference type="SUPFAM" id="SSF52540">
    <property type="entry name" value="P-loop containing nucleoside triphosphate hydrolases"/>
    <property type="match status" value="2"/>
</dbReference>
<proteinExistence type="predicted"/>
<keyword evidence="1" id="KW-0547">Nucleotide-binding</keyword>
<dbReference type="GO" id="GO:0005524">
    <property type="term" value="F:ATP binding"/>
    <property type="evidence" value="ECO:0007669"/>
    <property type="project" value="UniProtKB-KW"/>
</dbReference>
<evidence type="ECO:0000313" key="5">
    <source>
        <dbReference type="Proteomes" id="UP000075526"/>
    </source>
</evidence>
<protein>
    <recommendedName>
        <fullName evidence="3">Zeta toxin domain-containing protein</fullName>
    </recommendedName>
</protein>
<dbReference type="AlphaFoldDB" id="A0A149S1G9"/>
<dbReference type="PATRIC" id="fig|178901.13.peg.3257"/>
<dbReference type="Pfam" id="PF06414">
    <property type="entry name" value="Zeta_toxin"/>
    <property type="match status" value="1"/>
</dbReference>
<name>A0A149S1G9_9PROT</name>